<comment type="caution">
    <text evidence="2">The sequence shown here is derived from an EMBL/GenBank/DDBJ whole genome shotgun (WGS) entry which is preliminary data.</text>
</comment>
<organism evidence="2 3">
    <name type="scientific">Polyplax serrata</name>
    <name type="common">Common mouse louse</name>
    <dbReference type="NCBI Taxonomy" id="468196"/>
    <lineage>
        <taxon>Eukaryota</taxon>
        <taxon>Metazoa</taxon>
        <taxon>Ecdysozoa</taxon>
        <taxon>Arthropoda</taxon>
        <taxon>Hexapoda</taxon>
        <taxon>Insecta</taxon>
        <taxon>Pterygota</taxon>
        <taxon>Neoptera</taxon>
        <taxon>Paraneoptera</taxon>
        <taxon>Psocodea</taxon>
        <taxon>Troctomorpha</taxon>
        <taxon>Phthiraptera</taxon>
        <taxon>Anoplura</taxon>
        <taxon>Polyplacidae</taxon>
        <taxon>Polyplax</taxon>
    </lineage>
</organism>
<sequence>MVNEIEISSYKEVQSCWNERKREGGQNGMGELPKAGGQKGFVAQAKDKKKKKESEKTWDANFSKYLNKYIEKVLNGTKK</sequence>
<evidence type="ECO:0000313" key="3">
    <source>
        <dbReference type="Proteomes" id="UP001372834"/>
    </source>
</evidence>
<dbReference type="AlphaFoldDB" id="A0AAN8RUE0"/>
<accession>A0AAN8RUE0</accession>
<proteinExistence type="predicted"/>
<evidence type="ECO:0000256" key="1">
    <source>
        <dbReference type="SAM" id="MobiDB-lite"/>
    </source>
</evidence>
<dbReference type="EMBL" id="JAWJWE010000038">
    <property type="protein sequence ID" value="KAK6623554.1"/>
    <property type="molecule type" value="Genomic_DNA"/>
</dbReference>
<evidence type="ECO:0000313" key="2">
    <source>
        <dbReference type="EMBL" id="KAK6623554.1"/>
    </source>
</evidence>
<feature type="region of interest" description="Disordered" evidence="1">
    <location>
        <begin position="21"/>
        <end position="54"/>
    </location>
</feature>
<dbReference type="Proteomes" id="UP001372834">
    <property type="component" value="Unassembled WGS sequence"/>
</dbReference>
<name>A0AAN8RUE0_POLSC</name>
<gene>
    <name evidence="2" type="ORF">RUM43_009406</name>
</gene>
<reference evidence="2 3" key="1">
    <citation type="submission" date="2023-10" db="EMBL/GenBank/DDBJ databases">
        <title>Genomes of two closely related lineages of the louse Polyplax serrata with different host specificities.</title>
        <authorList>
            <person name="Martinu J."/>
            <person name="Tarabai H."/>
            <person name="Stefka J."/>
            <person name="Hypsa V."/>
        </authorList>
    </citation>
    <scope>NUCLEOTIDE SEQUENCE [LARGE SCALE GENOMIC DNA]</scope>
    <source>
        <strain evidence="2">HR10_N</strain>
    </source>
</reference>
<protein>
    <submittedName>
        <fullName evidence="2">Uncharacterized protein</fullName>
    </submittedName>
</protein>